<organism evidence="1">
    <name type="scientific">Candidatus Kentrum sp. LFY</name>
    <dbReference type="NCBI Taxonomy" id="2126342"/>
    <lineage>
        <taxon>Bacteria</taxon>
        <taxon>Pseudomonadati</taxon>
        <taxon>Pseudomonadota</taxon>
        <taxon>Gammaproteobacteria</taxon>
        <taxon>Candidatus Kentrum</taxon>
    </lineage>
</organism>
<dbReference type="Gene3D" id="3.15.30.10">
    <property type="entry name" value="putative capsid protein of prophage domain like"/>
    <property type="match status" value="1"/>
</dbReference>
<name>A0A450W6W6_9GAMM</name>
<protein>
    <submittedName>
        <fullName evidence="1">Phage major capsid protein E</fullName>
    </submittedName>
</protein>
<dbReference type="HAMAP" id="MF_04133">
    <property type="entry name" value="CAPSID_LAMBDA"/>
    <property type="match status" value="1"/>
</dbReference>
<proteinExistence type="inferred from homology"/>
<accession>A0A450W6W6</accession>
<dbReference type="AlphaFoldDB" id="A0A450W6W6"/>
<dbReference type="Pfam" id="PF03864">
    <property type="entry name" value="Phage_cap_E"/>
    <property type="match status" value="1"/>
</dbReference>
<sequence>MPINLFETRTMLAALEEMKPVRTFLLDSFFVNTRTFGTEAVDIDIVKGKRKMAPFVSPYSQGKVMRRDGYKTETFKPPYIKPKRPTRAQDFLTRTPGEAVYAGSLTPQQRAARQLGKDLMELREGIVRREEWMAAQALTTGKVIAVGEGINAEVDFNMAMTHKITLSGTSLWTDASADPIKNLRTWKRMIAQDCGVTADRLIIGAQVVDPLYERLKGKLDTRRIDLGFIKPQELANGVTYIGYLNDPGVDIFTYDEWYLGDDDQEHPMVPEETIILGSTRARTLRAYGAIQDVSAIESGMVEAQYYPKSWVENDPSARFLMIQSAPLVIPTQIDGFMFARVV</sequence>
<dbReference type="Gene3D" id="3.30.1930.10">
    <property type="entry name" value="capsid protein of prophage domain"/>
    <property type="match status" value="1"/>
</dbReference>
<dbReference type="InterPro" id="IPR005564">
    <property type="entry name" value="Major_capsid_GpE"/>
</dbReference>
<evidence type="ECO:0000313" key="1">
    <source>
        <dbReference type="EMBL" id="VFK12787.1"/>
    </source>
</evidence>
<gene>
    <name evidence="1" type="ORF">BECKLFY1418C_GA0070996_100186</name>
</gene>
<dbReference type="EMBL" id="CAADFN010000001">
    <property type="protein sequence ID" value="VFK12787.1"/>
    <property type="molecule type" value="Genomic_DNA"/>
</dbReference>
<reference evidence="1" key="1">
    <citation type="submission" date="2019-02" db="EMBL/GenBank/DDBJ databases">
        <authorList>
            <person name="Gruber-Vodicka R. H."/>
            <person name="Seah K. B. B."/>
        </authorList>
    </citation>
    <scope>NUCLEOTIDE SEQUENCE</scope>
    <source>
        <strain evidence="1">BECK_BY7</strain>
    </source>
</reference>